<accession>A0A9X2RFR0</accession>
<dbReference type="Pfam" id="PF01812">
    <property type="entry name" value="5-FTHF_cyc-lig"/>
    <property type="match status" value="1"/>
</dbReference>
<dbReference type="GO" id="GO:0030272">
    <property type="term" value="F:5-formyltetrahydrofolate cyclo-ligase activity"/>
    <property type="evidence" value="ECO:0007669"/>
    <property type="project" value="UniProtKB-EC"/>
</dbReference>
<dbReference type="EC" id="6.3.3.2" evidence="5"/>
<comment type="cofactor">
    <cofactor evidence="5">
        <name>Mg(2+)</name>
        <dbReference type="ChEBI" id="CHEBI:18420"/>
    </cofactor>
</comment>
<evidence type="ECO:0000256" key="3">
    <source>
        <dbReference type="ARBA" id="ARBA00022840"/>
    </source>
</evidence>
<comment type="similarity">
    <text evidence="1 5">Belongs to the 5-formyltetrahydrofolate cyclo-ligase family.</text>
</comment>
<feature type="binding site" evidence="4">
    <location>
        <begin position="138"/>
        <end position="146"/>
    </location>
    <ligand>
        <name>ATP</name>
        <dbReference type="ChEBI" id="CHEBI:30616"/>
    </ligand>
</feature>
<dbReference type="PANTHER" id="PTHR23407">
    <property type="entry name" value="ATPASE INHIBITOR/5-FORMYLTETRAHYDROFOLATE CYCLO-LIGASE"/>
    <property type="match status" value="1"/>
</dbReference>
<evidence type="ECO:0000313" key="6">
    <source>
        <dbReference type="EMBL" id="MCP9292826.1"/>
    </source>
</evidence>
<gene>
    <name evidence="6" type="ORF">NM125_14645</name>
</gene>
<dbReference type="InterPro" id="IPR002698">
    <property type="entry name" value="FTHF_cligase"/>
</dbReference>
<reference evidence="6" key="1">
    <citation type="submission" date="2022-06" db="EMBL/GenBank/DDBJ databases">
        <title>Gracilimonas sp. CAU 1638 isolated from sea sediment.</title>
        <authorList>
            <person name="Kim W."/>
        </authorList>
    </citation>
    <scope>NUCLEOTIDE SEQUENCE</scope>
    <source>
        <strain evidence="6">CAU 1638</strain>
    </source>
</reference>
<dbReference type="PIRSF" id="PIRSF006806">
    <property type="entry name" value="FTHF_cligase"/>
    <property type="match status" value="1"/>
</dbReference>
<keyword evidence="5" id="KW-0460">Magnesium</keyword>
<dbReference type="EMBL" id="JANDBC010000003">
    <property type="protein sequence ID" value="MCP9292826.1"/>
    <property type="molecule type" value="Genomic_DNA"/>
</dbReference>
<dbReference type="GO" id="GO:0005524">
    <property type="term" value="F:ATP binding"/>
    <property type="evidence" value="ECO:0007669"/>
    <property type="project" value="UniProtKB-KW"/>
</dbReference>
<dbReference type="PANTHER" id="PTHR23407:SF1">
    <property type="entry name" value="5-FORMYLTETRAHYDROFOLATE CYCLO-LIGASE"/>
    <property type="match status" value="1"/>
</dbReference>
<dbReference type="GO" id="GO:0009396">
    <property type="term" value="P:folic acid-containing compound biosynthetic process"/>
    <property type="evidence" value="ECO:0007669"/>
    <property type="project" value="TreeGrafter"/>
</dbReference>
<keyword evidence="5" id="KW-0479">Metal-binding</keyword>
<organism evidence="6 7">
    <name type="scientific">Gracilimonas sediminicola</name>
    <dbReference type="NCBI Taxonomy" id="2952158"/>
    <lineage>
        <taxon>Bacteria</taxon>
        <taxon>Pseudomonadati</taxon>
        <taxon>Balneolota</taxon>
        <taxon>Balneolia</taxon>
        <taxon>Balneolales</taxon>
        <taxon>Balneolaceae</taxon>
        <taxon>Gracilimonas</taxon>
    </lineage>
</organism>
<dbReference type="RefSeq" id="WP_255135725.1">
    <property type="nucleotide sequence ID" value="NZ_JANDBC010000003.1"/>
</dbReference>
<evidence type="ECO:0000256" key="4">
    <source>
        <dbReference type="PIRSR" id="PIRSR006806-1"/>
    </source>
</evidence>
<evidence type="ECO:0000313" key="7">
    <source>
        <dbReference type="Proteomes" id="UP001139125"/>
    </source>
</evidence>
<dbReference type="Gene3D" id="3.40.50.10420">
    <property type="entry name" value="NagB/RpiA/CoA transferase-like"/>
    <property type="match status" value="1"/>
</dbReference>
<comment type="catalytic activity">
    <reaction evidence="5">
        <text>(6S)-5-formyl-5,6,7,8-tetrahydrofolate + ATP = (6R)-5,10-methenyltetrahydrofolate + ADP + phosphate</text>
        <dbReference type="Rhea" id="RHEA:10488"/>
        <dbReference type="ChEBI" id="CHEBI:30616"/>
        <dbReference type="ChEBI" id="CHEBI:43474"/>
        <dbReference type="ChEBI" id="CHEBI:57455"/>
        <dbReference type="ChEBI" id="CHEBI:57457"/>
        <dbReference type="ChEBI" id="CHEBI:456216"/>
        <dbReference type="EC" id="6.3.3.2"/>
    </reaction>
</comment>
<protein>
    <recommendedName>
        <fullName evidence="5">5-formyltetrahydrofolate cyclo-ligase</fullName>
        <ecNumber evidence="5">6.3.3.2</ecNumber>
    </recommendedName>
</protein>
<keyword evidence="7" id="KW-1185">Reference proteome</keyword>
<keyword evidence="3 4" id="KW-0067">ATP-binding</keyword>
<dbReference type="InterPro" id="IPR024185">
    <property type="entry name" value="FTHF_cligase-like_sf"/>
</dbReference>
<dbReference type="InterPro" id="IPR037171">
    <property type="entry name" value="NagB/RpiA_transferase-like"/>
</dbReference>
<comment type="caution">
    <text evidence="6">The sequence shown here is derived from an EMBL/GenBank/DDBJ whole genome shotgun (WGS) entry which is preliminary data.</text>
</comment>
<keyword evidence="6" id="KW-0436">Ligase</keyword>
<keyword evidence="2 4" id="KW-0547">Nucleotide-binding</keyword>
<dbReference type="NCBIfam" id="TIGR02727">
    <property type="entry name" value="MTHFS_bact"/>
    <property type="match status" value="1"/>
</dbReference>
<feature type="binding site" evidence="4">
    <location>
        <begin position="8"/>
        <end position="12"/>
    </location>
    <ligand>
        <name>ATP</name>
        <dbReference type="ChEBI" id="CHEBI:30616"/>
    </ligand>
</feature>
<evidence type="ECO:0000256" key="2">
    <source>
        <dbReference type="ARBA" id="ARBA00022741"/>
    </source>
</evidence>
<dbReference type="AlphaFoldDB" id="A0A9X2RFR0"/>
<proteinExistence type="inferred from homology"/>
<dbReference type="GO" id="GO:0046872">
    <property type="term" value="F:metal ion binding"/>
    <property type="evidence" value="ECO:0007669"/>
    <property type="project" value="UniProtKB-KW"/>
</dbReference>
<feature type="binding site" evidence="4">
    <location>
        <position position="61"/>
    </location>
    <ligand>
        <name>substrate</name>
    </ligand>
</feature>
<name>A0A9X2RFR0_9BACT</name>
<feature type="binding site" evidence="4">
    <location>
        <position position="54"/>
    </location>
    <ligand>
        <name>substrate</name>
    </ligand>
</feature>
<evidence type="ECO:0000256" key="5">
    <source>
        <dbReference type="RuleBase" id="RU361279"/>
    </source>
</evidence>
<evidence type="ECO:0000256" key="1">
    <source>
        <dbReference type="ARBA" id="ARBA00010638"/>
    </source>
</evidence>
<dbReference type="Proteomes" id="UP001139125">
    <property type="component" value="Unassembled WGS sequence"/>
</dbReference>
<dbReference type="GO" id="GO:0035999">
    <property type="term" value="P:tetrahydrofolate interconversion"/>
    <property type="evidence" value="ECO:0007669"/>
    <property type="project" value="TreeGrafter"/>
</dbReference>
<dbReference type="SUPFAM" id="SSF100950">
    <property type="entry name" value="NagB/RpiA/CoA transferase-like"/>
    <property type="match status" value="1"/>
</dbReference>
<sequence length="191" mass="21809">MSAISQKKQELREKVLAERQQIAAREWKKKSEKIISSLTNADFFKKSKTVHTYISMDQRREVYTDGLLEDILNGSKRAVVPVTNFEDGTLTHSEIRSLSDLKKNKWGVAEPKHITTVNVEELDLIIVPMAAADRAGNRLGYGKGFYDRFLREAEAIKVGLVFDAFLFDEIPIEEFDEKLDVIISEKEVIFA</sequence>